<sequence length="34" mass="4079">MKLIFTKLVKCTLCHPRKHIYHRINPVFLISISK</sequence>
<dbReference type="EMBL" id="HACA01030569">
    <property type="protein sequence ID" value="CDW47930.1"/>
    <property type="molecule type" value="Transcribed_RNA"/>
</dbReference>
<evidence type="ECO:0000313" key="1">
    <source>
        <dbReference type="EMBL" id="CDW47930.1"/>
    </source>
</evidence>
<dbReference type="AlphaFoldDB" id="A0A0K2VCB3"/>
<reference evidence="1" key="1">
    <citation type="submission" date="2014-05" db="EMBL/GenBank/DDBJ databases">
        <authorList>
            <person name="Chronopoulou M."/>
        </authorList>
    </citation>
    <scope>NUCLEOTIDE SEQUENCE</scope>
    <source>
        <tissue evidence="1">Whole organism</tissue>
    </source>
</reference>
<accession>A0A0K2VCB3</accession>
<proteinExistence type="predicted"/>
<organism evidence="1">
    <name type="scientific">Lepeophtheirus salmonis</name>
    <name type="common">Salmon louse</name>
    <name type="synonym">Caligus salmonis</name>
    <dbReference type="NCBI Taxonomy" id="72036"/>
    <lineage>
        <taxon>Eukaryota</taxon>
        <taxon>Metazoa</taxon>
        <taxon>Ecdysozoa</taxon>
        <taxon>Arthropoda</taxon>
        <taxon>Crustacea</taxon>
        <taxon>Multicrustacea</taxon>
        <taxon>Hexanauplia</taxon>
        <taxon>Copepoda</taxon>
        <taxon>Siphonostomatoida</taxon>
        <taxon>Caligidae</taxon>
        <taxon>Lepeophtheirus</taxon>
    </lineage>
</organism>
<protein>
    <submittedName>
        <fullName evidence="1">Uncharacterized protein</fullName>
    </submittedName>
</protein>
<name>A0A0K2VCB3_LEPSM</name>